<dbReference type="PROSITE" id="PS50850">
    <property type="entry name" value="MFS"/>
    <property type="match status" value="1"/>
</dbReference>
<feature type="transmembrane region" description="Helical" evidence="5">
    <location>
        <begin position="179"/>
        <end position="200"/>
    </location>
</feature>
<feature type="transmembrane region" description="Helical" evidence="5">
    <location>
        <begin position="119"/>
        <end position="137"/>
    </location>
</feature>
<dbReference type="InterPro" id="IPR036259">
    <property type="entry name" value="MFS_trans_sf"/>
</dbReference>
<comment type="subcellular location">
    <subcellularLocation>
        <location evidence="1">Membrane</location>
        <topology evidence="1">Multi-pass membrane protein</topology>
    </subcellularLocation>
</comment>
<sequence>MNTLTTSSHAEHVSHPRRWLAFAVLLVGAFLPPLDFFIVNVALPSIRTGLGADPAEIQLVISGYAAVYAVFLITGGRLGDLYGRKRVFLAGLAGFGLSSLLCGVAPTPAMLIAGRLLQGLSAAIMAPQGLASIQALFPERERARALSMYGATIGLAAIAAQALGGLLIAANVGDLQWRVIFLINLPLVALVFLGGIPLLPDTRSSHPARLDRVGMLLCALSLGLLVVPLVKGPEAGWPWWTCLMLFASPGFAAAFWRYERWLTERGGTPLVAPQLADAPGLVVGMTGVLFFYVVSAFFLTFSIYLQEAIGMNAFATGLMFVPCGLGFLIGPLTTPAAARRLGRWTPVLGMALEVVGCLILSAVVASTPAARAPALAGVVIALSLIGFGQGIAVPTLVRSVIDLAPAGGSGMLAGIVNSALQISAALGVAVIGSVFFSLAGSRHTPSSLAHAFSWAMVCVAASLTIAALLVARASRYRR</sequence>
<dbReference type="InterPro" id="IPR011701">
    <property type="entry name" value="MFS"/>
</dbReference>
<feature type="transmembrane region" description="Helical" evidence="5">
    <location>
        <begin position="451"/>
        <end position="471"/>
    </location>
</feature>
<feature type="transmembrane region" description="Helical" evidence="5">
    <location>
        <begin position="237"/>
        <end position="258"/>
    </location>
</feature>
<feature type="transmembrane region" description="Helical" evidence="5">
    <location>
        <begin position="311"/>
        <end position="332"/>
    </location>
</feature>
<feature type="transmembrane region" description="Helical" evidence="5">
    <location>
        <begin position="55"/>
        <end position="75"/>
    </location>
</feature>
<feature type="transmembrane region" description="Helical" evidence="5">
    <location>
        <begin position="418"/>
        <end position="439"/>
    </location>
</feature>
<dbReference type="EMBL" id="JAVDSJ010000002">
    <property type="protein sequence ID" value="MDR6583513.1"/>
    <property type="molecule type" value="Genomic_DNA"/>
</dbReference>
<feature type="transmembrane region" description="Helical" evidence="5">
    <location>
        <begin position="87"/>
        <end position="113"/>
    </location>
</feature>
<evidence type="ECO:0000256" key="1">
    <source>
        <dbReference type="ARBA" id="ARBA00004141"/>
    </source>
</evidence>
<name>A0ABU1PDS5_9BURK</name>
<evidence type="ECO:0000256" key="5">
    <source>
        <dbReference type="SAM" id="Phobius"/>
    </source>
</evidence>
<dbReference type="RefSeq" id="WP_146012895.1">
    <property type="nucleotide sequence ID" value="NZ_JAVDSJ010000002.1"/>
</dbReference>
<evidence type="ECO:0000256" key="3">
    <source>
        <dbReference type="ARBA" id="ARBA00022989"/>
    </source>
</evidence>
<evidence type="ECO:0000256" key="2">
    <source>
        <dbReference type="ARBA" id="ARBA00022692"/>
    </source>
</evidence>
<keyword evidence="8" id="KW-1185">Reference proteome</keyword>
<dbReference type="PANTHER" id="PTHR42718:SF39">
    <property type="entry name" value="ACTINORHODIN TRANSPORTER-RELATED"/>
    <property type="match status" value="1"/>
</dbReference>
<feature type="transmembrane region" description="Helical" evidence="5">
    <location>
        <begin position="372"/>
        <end position="397"/>
    </location>
</feature>
<feature type="transmembrane region" description="Helical" evidence="5">
    <location>
        <begin position="20"/>
        <end position="43"/>
    </location>
</feature>
<dbReference type="SUPFAM" id="SSF103473">
    <property type="entry name" value="MFS general substrate transporter"/>
    <property type="match status" value="1"/>
</dbReference>
<dbReference type="Gene3D" id="1.20.1250.20">
    <property type="entry name" value="MFS general substrate transporter like domains"/>
    <property type="match status" value="1"/>
</dbReference>
<dbReference type="Pfam" id="PF07690">
    <property type="entry name" value="MFS_1"/>
    <property type="match status" value="1"/>
</dbReference>
<accession>A0ABU1PDS5</accession>
<gene>
    <name evidence="7" type="ORF">J2W50_001711</name>
</gene>
<keyword evidence="2 5" id="KW-0812">Transmembrane</keyword>
<dbReference type="PANTHER" id="PTHR42718">
    <property type="entry name" value="MAJOR FACILITATOR SUPERFAMILY MULTIDRUG TRANSPORTER MFSC"/>
    <property type="match status" value="1"/>
</dbReference>
<dbReference type="Gene3D" id="1.20.1720.10">
    <property type="entry name" value="Multidrug resistance protein D"/>
    <property type="match status" value="1"/>
</dbReference>
<dbReference type="InterPro" id="IPR020846">
    <property type="entry name" value="MFS_dom"/>
</dbReference>
<keyword evidence="4 5" id="KW-0472">Membrane</keyword>
<evidence type="ECO:0000259" key="6">
    <source>
        <dbReference type="PROSITE" id="PS50850"/>
    </source>
</evidence>
<evidence type="ECO:0000256" key="4">
    <source>
        <dbReference type="ARBA" id="ARBA00023136"/>
    </source>
</evidence>
<feature type="transmembrane region" description="Helical" evidence="5">
    <location>
        <begin position="279"/>
        <end position="305"/>
    </location>
</feature>
<evidence type="ECO:0000313" key="8">
    <source>
        <dbReference type="Proteomes" id="UP001260715"/>
    </source>
</evidence>
<dbReference type="Proteomes" id="UP001260715">
    <property type="component" value="Unassembled WGS sequence"/>
</dbReference>
<comment type="caution">
    <text evidence="7">The sequence shown here is derived from an EMBL/GenBank/DDBJ whole genome shotgun (WGS) entry which is preliminary data.</text>
</comment>
<reference evidence="7 8" key="1">
    <citation type="submission" date="2023-07" db="EMBL/GenBank/DDBJ databases">
        <title>Sorghum-associated microbial communities from plants grown in Nebraska, USA.</title>
        <authorList>
            <person name="Schachtman D."/>
        </authorList>
    </citation>
    <scope>NUCLEOTIDE SEQUENCE [LARGE SCALE GENOMIC DNA]</scope>
    <source>
        <strain evidence="7 8">596</strain>
    </source>
</reference>
<feature type="transmembrane region" description="Helical" evidence="5">
    <location>
        <begin position="149"/>
        <end position="173"/>
    </location>
</feature>
<feature type="transmembrane region" description="Helical" evidence="5">
    <location>
        <begin position="344"/>
        <end position="366"/>
    </location>
</feature>
<keyword evidence="3 5" id="KW-1133">Transmembrane helix</keyword>
<feature type="transmembrane region" description="Helical" evidence="5">
    <location>
        <begin position="212"/>
        <end position="231"/>
    </location>
</feature>
<organism evidence="7 8">
    <name type="scientific">Herbaspirillum frisingense</name>
    <dbReference type="NCBI Taxonomy" id="92645"/>
    <lineage>
        <taxon>Bacteria</taxon>
        <taxon>Pseudomonadati</taxon>
        <taxon>Pseudomonadota</taxon>
        <taxon>Betaproteobacteria</taxon>
        <taxon>Burkholderiales</taxon>
        <taxon>Oxalobacteraceae</taxon>
        <taxon>Herbaspirillum</taxon>
    </lineage>
</organism>
<protein>
    <submittedName>
        <fullName evidence="7">MFS family permease</fullName>
    </submittedName>
</protein>
<proteinExistence type="predicted"/>
<dbReference type="CDD" id="cd17321">
    <property type="entry name" value="MFS_MMR_MDR_like"/>
    <property type="match status" value="1"/>
</dbReference>
<feature type="domain" description="Major facilitator superfamily (MFS) profile" evidence="6">
    <location>
        <begin position="21"/>
        <end position="478"/>
    </location>
</feature>
<evidence type="ECO:0000313" key="7">
    <source>
        <dbReference type="EMBL" id="MDR6583513.1"/>
    </source>
</evidence>